<feature type="transmembrane region" description="Helical" evidence="1">
    <location>
        <begin position="58"/>
        <end position="79"/>
    </location>
</feature>
<keyword evidence="1" id="KW-1133">Transmembrane helix</keyword>
<dbReference type="Proteomes" id="UP000286100">
    <property type="component" value="Unassembled WGS sequence"/>
</dbReference>
<reference evidence="2 3" key="1">
    <citation type="submission" date="2018-09" db="EMBL/GenBank/DDBJ databases">
        <authorList>
            <person name="Zhu H."/>
        </authorList>
    </citation>
    <scope>NUCLEOTIDE SEQUENCE [LARGE SCALE GENOMIC DNA]</scope>
    <source>
        <strain evidence="2 3">K2R01-6</strain>
    </source>
</reference>
<feature type="transmembrane region" description="Helical" evidence="1">
    <location>
        <begin position="25"/>
        <end position="46"/>
    </location>
</feature>
<keyword evidence="1" id="KW-0472">Membrane</keyword>
<proteinExistence type="predicted"/>
<accession>A0A418WK25</accession>
<evidence type="ECO:0000313" key="2">
    <source>
        <dbReference type="EMBL" id="RJF90396.1"/>
    </source>
</evidence>
<sequence length="181" mass="20018">MSFALWAGSDVIEQSQFAARWTARASFLVFLVAYTASAMARLFPGPVTKALLRRRRQWGLGFALSHTIHLAALITYLSLSGEERPLGVLIGGGLGYALMFAMALTSNDASQRMLGGWWKRLHRLGIHYIWFIFLFSYAGRLADPDRIQIGLVFTPIALAALGLRITARYKSLRRGRAATAG</sequence>
<keyword evidence="1" id="KW-0812">Transmembrane</keyword>
<organism evidence="2 3">
    <name type="scientific">Sphingomonas cavernae</name>
    <dbReference type="NCBI Taxonomy" id="2320861"/>
    <lineage>
        <taxon>Bacteria</taxon>
        <taxon>Pseudomonadati</taxon>
        <taxon>Pseudomonadota</taxon>
        <taxon>Alphaproteobacteria</taxon>
        <taxon>Sphingomonadales</taxon>
        <taxon>Sphingomonadaceae</taxon>
        <taxon>Sphingomonas</taxon>
    </lineage>
</organism>
<name>A0A418WK25_9SPHN</name>
<evidence type="ECO:0008006" key="4">
    <source>
        <dbReference type="Google" id="ProtNLM"/>
    </source>
</evidence>
<feature type="transmembrane region" description="Helical" evidence="1">
    <location>
        <begin position="85"/>
        <end position="104"/>
    </location>
</feature>
<feature type="transmembrane region" description="Helical" evidence="1">
    <location>
        <begin position="147"/>
        <end position="167"/>
    </location>
</feature>
<evidence type="ECO:0000313" key="3">
    <source>
        <dbReference type="Proteomes" id="UP000286100"/>
    </source>
</evidence>
<dbReference type="EMBL" id="QYUM01000003">
    <property type="protein sequence ID" value="RJF90396.1"/>
    <property type="molecule type" value="Genomic_DNA"/>
</dbReference>
<evidence type="ECO:0000256" key="1">
    <source>
        <dbReference type="SAM" id="Phobius"/>
    </source>
</evidence>
<feature type="transmembrane region" description="Helical" evidence="1">
    <location>
        <begin position="124"/>
        <end position="141"/>
    </location>
</feature>
<dbReference type="AlphaFoldDB" id="A0A418WK25"/>
<keyword evidence="3" id="KW-1185">Reference proteome</keyword>
<comment type="caution">
    <text evidence="2">The sequence shown here is derived from an EMBL/GenBank/DDBJ whole genome shotgun (WGS) entry which is preliminary data.</text>
</comment>
<gene>
    <name evidence="2" type="ORF">D3876_09095</name>
</gene>
<protein>
    <recommendedName>
        <fullName evidence="4">Ferric oxidoreductase domain-containing protein</fullName>
    </recommendedName>
</protein>